<dbReference type="PANTHER" id="PTHR31569:SF4">
    <property type="entry name" value="SWIM-TYPE DOMAIN-CONTAINING PROTEIN"/>
    <property type="match status" value="1"/>
</dbReference>
<dbReference type="PANTHER" id="PTHR31569">
    <property type="entry name" value="SWIM-TYPE DOMAIN-CONTAINING PROTEIN"/>
    <property type="match status" value="1"/>
</dbReference>
<dbReference type="EMBL" id="NCKW01002073">
    <property type="protein sequence ID" value="POM78265.1"/>
    <property type="molecule type" value="Genomic_DNA"/>
</dbReference>
<evidence type="ECO:0000313" key="2">
    <source>
        <dbReference type="Proteomes" id="UP000237271"/>
    </source>
</evidence>
<sequence length="167" mass="19275">MQPSRKRVEGSVDTRRVGTVRKDIRLYARGNYRSQATSKRLRQETRTRQCPAKVRVGYVMFKVVEDHLGSYWEIAAVISKCTLEHNHRLIERDFRHDPSKRLMLDDNNLRTVEVLRKAGTKKLGIFKYIKENSASNPTIQDVHNLVRALKKREEANGPSDSSTNLIG</sequence>
<dbReference type="OrthoDB" id="127160at2759"/>
<name>A0A2P4YKC5_9STRA</name>
<comment type="caution">
    <text evidence="1">The sequence shown here is derived from an EMBL/GenBank/DDBJ whole genome shotgun (WGS) entry which is preliminary data.</text>
</comment>
<protein>
    <submittedName>
        <fullName evidence="1">Uncharacterized protein</fullName>
    </submittedName>
</protein>
<reference evidence="1 2" key="1">
    <citation type="journal article" date="2017" name="Genome Biol. Evol.">
        <title>Phytophthora megakarya and P. palmivora, closely related causal agents of cacao black pod rot, underwent increases in genome sizes and gene numbers by different mechanisms.</title>
        <authorList>
            <person name="Ali S.S."/>
            <person name="Shao J."/>
            <person name="Lary D.J."/>
            <person name="Kronmiller B."/>
            <person name="Shen D."/>
            <person name="Strem M.D."/>
            <person name="Amoako-Attah I."/>
            <person name="Akrofi A.Y."/>
            <person name="Begoude B.A."/>
            <person name="Ten Hoopen G.M."/>
            <person name="Coulibaly K."/>
            <person name="Kebe B.I."/>
            <person name="Melnick R.L."/>
            <person name="Guiltinan M.J."/>
            <person name="Tyler B.M."/>
            <person name="Meinhardt L.W."/>
            <person name="Bailey B.A."/>
        </authorList>
    </citation>
    <scope>NUCLEOTIDE SEQUENCE [LARGE SCALE GENOMIC DNA]</scope>
    <source>
        <strain evidence="2">sbr112.9</strain>
    </source>
</reference>
<dbReference type="Proteomes" id="UP000237271">
    <property type="component" value="Unassembled WGS sequence"/>
</dbReference>
<gene>
    <name evidence="1" type="ORF">PHPALM_4223</name>
</gene>
<evidence type="ECO:0000313" key="1">
    <source>
        <dbReference type="EMBL" id="POM78265.1"/>
    </source>
</evidence>
<dbReference type="InterPro" id="IPR052579">
    <property type="entry name" value="Zinc_finger_SWIM"/>
</dbReference>
<proteinExistence type="predicted"/>
<accession>A0A2P4YKC5</accession>
<keyword evidence="2" id="KW-1185">Reference proteome</keyword>
<organism evidence="1 2">
    <name type="scientific">Phytophthora palmivora</name>
    <dbReference type="NCBI Taxonomy" id="4796"/>
    <lineage>
        <taxon>Eukaryota</taxon>
        <taxon>Sar</taxon>
        <taxon>Stramenopiles</taxon>
        <taxon>Oomycota</taxon>
        <taxon>Peronosporomycetes</taxon>
        <taxon>Peronosporales</taxon>
        <taxon>Peronosporaceae</taxon>
        <taxon>Phytophthora</taxon>
    </lineage>
</organism>
<dbReference type="AlphaFoldDB" id="A0A2P4YKC5"/>